<dbReference type="GO" id="GO:0016787">
    <property type="term" value="F:hydrolase activity"/>
    <property type="evidence" value="ECO:0007669"/>
    <property type="project" value="UniProtKB-KW"/>
</dbReference>
<sequence length="445" mass="47695">MAGQGLRRRFGLATALALSLALSFGGSGSPALAAPKDQLVAAAPESVGVSPERLKRLDALMKDLVATGHLPGATTMLVRHGKVVSFKTYGARGFGGPPMTKDTIFRIYSQTKPVTGVAMMILFEEAKWSLDDPVTKYVPELANLRVYKGVNADGSFVTEAADRPPTMREIMSHTAGFAYGLNPDNPVDKAYVSTNVLGSKSGQEFVERLAKLPLYGPPGKQWKYSVGVDIQGFIVEKLSGQSLPDFMQARIFAPLKMKDTGFWLPAEKADRLASLYLWDGKTKKIIPAEGFMVLDVTKPPVVASGGGGLVSTNADYARFCQMLLNGGELDGARILSPATVKLMASDHLPDAILDDPKAEFSKASGKGFGLDFMVITDPARAGTLAGKGTYSWGGAAGTWFWIDPENDLFFLGMIHVLAKDGDPALRDLGDRASTLVYQALVQPEK</sequence>
<dbReference type="RefSeq" id="WP_101717592.1">
    <property type="nucleotide sequence ID" value="NZ_PJRS01000017.1"/>
</dbReference>
<dbReference type="Gene3D" id="3.40.710.10">
    <property type="entry name" value="DD-peptidase/beta-lactamase superfamily"/>
    <property type="match status" value="1"/>
</dbReference>
<protein>
    <submittedName>
        <fullName evidence="3">Serine hydrolase</fullName>
    </submittedName>
</protein>
<evidence type="ECO:0000256" key="1">
    <source>
        <dbReference type="SAM" id="SignalP"/>
    </source>
</evidence>
<dbReference type="Pfam" id="PF00144">
    <property type="entry name" value="Beta-lactamase"/>
    <property type="match status" value="1"/>
</dbReference>
<comment type="caution">
    <text evidence="3">The sequence shown here is derived from an EMBL/GenBank/DDBJ whole genome shotgun (WGS) entry which is preliminary data.</text>
</comment>
<accession>A0A2N5DL73</accession>
<evidence type="ECO:0000313" key="3">
    <source>
        <dbReference type="EMBL" id="PLR26811.1"/>
    </source>
</evidence>
<dbReference type="EMBL" id="PJRS01000017">
    <property type="protein sequence ID" value="PLR26811.1"/>
    <property type="molecule type" value="Genomic_DNA"/>
</dbReference>
<dbReference type="InterPro" id="IPR006311">
    <property type="entry name" value="TAT_signal"/>
</dbReference>
<name>A0A2N5DL73_9CAUL</name>
<gene>
    <name evidence="3" type="ORF">SGCZBJ_08595</name>
</gene>
<dbReference type="SUPFAM" id="SSF56601">
    <property type="entry name" value="beta-lactamase/transpeptidase-like"/>
    <property type="match status" value="1"/>
</dbReference>
<dbReference type="InterPro" id="IPR012338">
    <property type="entry name" value="Beta-lactam/transpept-like"/>
</dbReference>
<dbReference type="OrthoDB" id="9808046at2"/>
<dbReference type="InterPro" id="IPR050789">
    <property type="entry name" value="Diverse_Enzym_Activities"/>
</dbReference>
<dbReference type="AlphaFoldDB" id="A0A2N5DL73"/>
<evidence type="ECO:0000259" key="2">
    <source>
        <dbReference type="Pfam" id="PF00144"/>
    </source>
</evidence>
<proteinExistence type="predicted"/>
<dbReference type="PROSITE" id="PS51318">
    <property type="entry name" value="TAT"/>
    <property type="match status" value="1"/>
</dbReference>
<keyword evidence="3" id="KW-0378">Hydrolase</keyword>
<feature type="chain" id="PRO_5014963275" evidence="1">
    <location>
        <begin position="34"/>
        <end position="445"/>
    </location>
</feature>
<dbReference type="PANTHER" id="PTHR43283">
    <property type="entry name" value="BETA-LACTAMASE-RELATED"/>
    <property type="match status" value="1"/>
</dbReference>
<keyword evidence="1" id="KW-0732">Signal</keyword>
<feature type="domain" description="Beta-lactamase-related" evidence="2">
    <location>
        <begin position="57"/>
        <end position="419"/>
    </location>
</feature>
<reference evidence="3 4" key="1">
    <citation type="submission" date="2017-12" db="EMBL/GenBank/DDBJ databases">
        <title>The genome sequence of Caulobacter sp. 410.</title>
        <authorList>
            <person name="Gao J."/>
            <person name="Mao X."/>
            <person name="Sun J."/>
        </authorList>
    </citation>
    <scope>NUCLEOTIDE SEQUENCE [LARGE SCALE GENOMIC DNA]</scope>
    <source>
        <strain evidence="3 4">410</strain>
    </source>
</reference>
<dbReference type="Proteomes" id="UP000234479">
    <property type="component" value="Unassembled WGS sequence"/>
</dbReference>
<keyword evidence="4" id="KW-1185">Reference proteome</keyword>
<dbReference type="PANTHER" id="PTHR43283:SF3">
    <property type="entry name" value="BETA-LACTAMASE FAMILY PROTEIN (AFU_ORTHOLOGUE AFUA_5G07500)"/>
    <property type="match status" value="1"/>
</dbReference>
<dbReference type="InterPro" id="IPR001466">
    <property type="entry name" value="Beta-lactam-related"/>
</dbReference>
<evidence type="ECO:0000313" key="4">
    <source>
        <dbReference type="Proteomes" id="UP000234479"/>
    </source>
</evidence>
<organism evidence="3 4">
    <name type="scientific">Caulobacter zeae</name>
    <dbReference type="NCBI Taxonomy" id="2055137"/>
    <lineage>
        <taxon>Bacteria</taxon>
        <taxon>Pseudomonadati</taxon>
        <taxon>Pseudomonadota</taxon>
        <taxon>Alphaproteobacteria</taxon>
        <taxon>Caulobacterales</taxon>
        <taxon>Caulobacteraceae</taxon>
        <taxon>Caulobacter</taxon>
    </lineage>
</organism>
<feature type="signal peptide" evidence="1">
    <location>
        <begin position="1"/>
        <end position="33"/>
    </location>
</feature>